<dbReference type="InParanoid" id="K5V756"/>
<sequence length="211" mass="23960">MLVCGLRLSLPFISLPHYPSRRPSTRILRAPPTSYFCNNRECTHANSPQAASGRFVCQGTLAHGTKCKGTYRVSRWDARTYERSVRARWAAEDMQRAARSRPAGEGEKSSEGGCGDERRDDSVVEQERPDAVSEHREERRRIREVLDAWYRGDDAFLVAYVKSVGRSWMMSGGQKRLWLGHIQELTEREADLTAWLTKVDASCAGEEPWSP</sequence>
<proteinExistence type="predicted"/>
<dbReference type="HOGENOM" id="CLU_1305244_0_0_1"/>
<organism evidence="2 3">
    <name type="scientific">Phanerochaete carnosa (strain HHB-10118-sp)</name>
    <name type="common">White-rot fungus</name>
    <name type="synonym">Peniophora carnosa</name>
    <dbReference type="NCBI Taxonomy" id="650164"/>
    <lineage>
        <taxon>Eukaryota</taxon>
        <taxon>Fungi</taxon>
        <taxon>Dikarya</taxon>
        <taxon>Basidiomycota</taxon>
        <taxon>Agaricomycotina</taxon>
        <taxon>Agaricomycetes</taxon>
        <taxon>Polyporales</taxon>
        <taxon>Phanerochaetaceae</taxon>
        <taxon>Phanerochaete</taxon>
    </lineage>
</organism>
<dbReference type="KEGG" id="pco:PHACADRAFT_207407"/>
<protein>
    <submittedName>
        <fullName evidence="2">Uncharacterized protein</fullName>
    </submittedName>
</protein>
<dbReference type="EMBL" id="JH930470">
    <property type="protein sequence ID" value="EKM58591.1"/>
    <property type="molecule type" value="Genomic_DNA"/>
</dbReference>
<feature type="region of interest" description="Disordered" evidence="1">
    <location>
        <begin position="92"/>
        <end position="137"/>
    </location>
</feature>
<dbReference type="Proteomes" id="UP000008370">
    <property type="component" value="Unassembled WGS sequence"/>
</dbReference>
<keyword evidence="3" id="KW-1185">Reference proteome</keyword>
<dbReference type="GeneID" id="18912600"/>
<dbReference type="OrthoDB" id="10472596at2759"/>
<name>K5V756_PHACS</name>
<accession>K5V756</accession>
<evidence type="ECO:0000313" key="2">
    <source>
        <dbReference type="EMBL" id="EKM58591.1"/>
    </source>
</evidence>
<gene>
    <name evidence="2" type="ORF">PHACADRAFT_207407</name>
</gene>
<dbReference type="RefSeq" id="XP_007393898.1">
    <property type="nucleotide sequence ID" value="XM_007393836.1"/>
</dbReference>
<dbReference type="AlphaFoldDB" id="K5V756"/>
<evidence type="ECO:0000313" key="3">
    <source>
        <dbReference type="Proteomes" id="UP000008370"/>
    </source>
</evidence>
<reference evidence="2 3" key="1">
    <citation type="journal article" date="2012" name="BMC Genomics">
        <title>Comparative genomics of the white-rot fungi, Phanerochaete carnosa and P. chrysosporium, to elucidate the genetic basis of the distinct wood types they colonize.</title>
        <authorList>
            <person name="Suzuki H."/>
            <person name="MacDonald J."/>
            <person name="Syed K."/>
            <person name="Salamov A."/>
            <person name="Hori C."/>
            <person name="Aerts A."/>
            <person name="Henrissat B."/>
            <person name="Wiebenga A."/>
            <person name="vanKuyk P.A."/>
            <person name="Barry K."/>
            <person name="Lindquist E."/>
            <person name="LaButti K."/>
            <person name="Lapidus A."/>
            <person name="Lucas S."/>
            <person name="Coutinho P."/>
            <person name="Gong Y."/>
            <person name="Samejima M."/>
            <person name="Mahadevan R."/>
            <person name="Abou-Zaid M."/>
            <person name="de Vries R.P."/>
            <person name="Igarashi K."/>
            <person name="Yadav J.S."/>
            <person name="Grigoriev I.V."/>
            <person name="Master E.R."/>
        </authorList>
    </citation>
    <scope>NUCLEOTIDE SEQUENCE [LARGE SCALE GENOMIC DNA]</scope>
    <source>
        <strain evidence="2 3">HHB-10118-sp</strain>
    </source>
</reference>
<evidence type="ECO:0000256" key="1">
    <source>
        <dbReference type="SAM" id="MobiDB-lite"/>
    </source>
</evidence>